<dbReference type="PANTHER" id="PTHR44313:SF1">
    <property type="entry name" value="DNAJ HOMOLOG SUBFAMILY C MEMBER 17"/>
    <property type="match status" value="1"/>
</dbReference>
<accession>A0A9W8CYJ5</accession>
<organism evidence="8 9">
    <name type="scientific">Coemansia biformis</name>
    <dbReference type="NCBI Taxonomy" id="1286918"/>
    <lineage>
        <taxon>Eukaryota</taxon>
        <taxon>Fungi</taxon>
        <taxon>Fungi incertae sedis</taxon>
        <taxon>Zoopagomycota</taxon>
        <taxon>Kickxellomycotina</taxon>
        <taxon>Kickxellomycetes</taxon>
        <taxon>Kickxellales</taxon>
        <taxon>Kickxellaceae</taxon>
        <taxon>Coemansia</taxon>
    </lineage>
</organism>
<dbReference type="GO" id="GO:0005681">
    <property type="term" value="C:spliceosomal complex"/>
    <property type="evidence" value="ECO:0007669"/>
    <property type="project" value="TreeGrafter"/>
</dbReference>
<comment type="caution">
    <text evidence="8">The sequence shown here is derived from an EMBL/GenBank/DDBJ whole genome shotgun (WGS) entry which is preliminary data.</text>
</comment>
<evidence type="ECO:0000256" key="3">
    <source>
        <dbReference type="ARBA" id="ARBA00022490"/>
    </source>
</evidence>
<sequence length="332" mass="36767">MDDGIDVYALLGVSAEAGEKELTRAYRAKALQHHPDKNRDSPDAVRLFHSVKAAYDLLSDPKRRAAYDERRRAQLAKRQRQGALSGERKRMKSQLERDEQAARSAREAALAREQGMHAEAERFRDEALRDEWRRDRKMRDHVRQAHRAAEDDEAETAGAPSAFDGVDELDRSVRVRWAAAADHHHDRGSLAAMFGAFGELEEVVVAPVSEHARRGGSGESKPQSALLVFRSIAAAHALMSARPDSLRVRGFERFWAAGAEPAAVRNIIGAAATPAAESAPGGRAQRIPRMADIDLRQIRGSDMAFSDFESLTLMRMRQAGAGRQRPVPNTPL</sequence>
<dbReference type="SUPFAM" id="SSF46565">
    <property type="entry name" value="Chaperone J-domain"/>
    <property type="match status" value="1"/>
</dbReference>
<protein>
    <recommendedName>
        <fullName evidence="7">J domain-containing protein</fullName>
    </recommendedName>
</protein>
<dbReference type="InterPro" id="IPR018253">
    <property type="entry name" value="DnaJ_domain_CS"/>
</dbReference>
<feature type="domain" description="J" evidence="7">
    <location>
        <begin position="6"/>
        <end position="71"/>
    </location>
</feature>
<evidence type="ECO:0000313" key="8">
    <source>
        <dbReference type="EMBL" id="KAJ1730289.1"/>
    </source>
</evidence>
<dbReference type="PROSITE" id="PS00636">
    <property type="entry name" value="DNAJ_1"/>
    <property type="match status" value="1"/>
</dbReference>
<evidence type="ECO:0000256" key="2">
    <source>
        <dbReference type="ARBA" id="ARBA00004496"/>
    </source>
</evidence>
<evidence type="ECO:0000259" key="7">
    <source>
        <dbReference type="PROSITE" id="PS50076"/>
    </source>
</evidence>
<dbReference type="PRINTS" id="PR00625">
    <property type="entry name" value="JDOMAIN"/>
</dbReference>
<keyword evidence="5" id="KW-0539">Nucleus</keyword>
<dbReference type="GO" id="GO:0005737">
    <property type="term" value="C:cytoplasm"/>
    <property type="evidence" value="ECO:0007669"/>
    <property type="project" value="UniProtKB-SubCell"/>
</dbReference>
<dbReference type="AlphaFoldDB" id="A0A9W8CYJ5"/>
<feature type="region of interest" description="Disordered" evidence="6">
    <location>
        <begin position="143"/>
        <end position="164"/>
    </location>
</feature>
<dbReference type="EMBL" id="JANBOI010000476">
    <property type="protein sequence ID" value="KAJ1730289.1"/>
    <property type="molecule type" value="Genomic_DNA"/>
</dbReference>
<reference evidence="8" key="1">
    <citation type="submission" date="2022-07" db="EMBL/GenBank/DDBJ databases">
        <title>Phylogenomic reconstructions and comparative analyses of Kickxellomycotina fungi.</title>
        <authorList>
            <person name="Reynolds N.K."/>
            <person name="Stajich J.E."/>
            <person name="Barry K."/>
            <person name="Grigoriev I.V."/>
            <person name="Crous P."/>
            <person name="Smith M.E."/>
        </authorList>
    </citation>
    <scope>NUCLEOTIDE SEQUENCE</scope>
    <source>
        <strain evidence="8">BCRC 34381</strain>
    </source>
</reference>
<dbReference type="GO" id="GO:0000390">
    <property type="term" value="P:spliceosomal complex disassembly"/>
    <property type="evidence" value="ECO:0007669"/>
    <property type="project" value="TreeGrafter"/>
</dbReference>
<dbReference type="Pfam" id="PF00226">
    <property type="entry name" value="DnaJ"/>
    <property type="match status" value="1"/>
</dbReference>
<evidence type="ECO:0000256" key="4">
    <source>
        <dbReference type="ARBA" id="ARBA00023186"/>
    </source>
</evidence>
<feature type="region of interest" description="Disordered" evidence="6">
    <location>
        <begin position="69"/>
        <end position="122"/>
    </location>
</feature>
<comment type="subcellular location">
    <subcellularLocation>
        <location evidence="2">Cytoplasm</location>
    </subcellularLocation>
    <subcellularLocation>
        <location evidence="1">Nucleus</location>
    </subcellularLocation>
</comment>
<dbReference type="OrthoDB" id="10250354at2759"/>
<dbReference type="PANTHER" id="PTHR44313">
    <property type="entry name" value="DNAJ HOMOLOG SUBFAMILY C MEMBER 17"/>
    <property type="match status" value="1"/>
</dbReference>
<dbReference type="InterPro" id="IPR001623">
    <property type="entry name" value="DnaJ_domain"/>
</dbReference>
<gene>
    <name evidence="8" type="ORF">LPJ61_003092</name>
</gene>
<evidence type="ECO:0000256" key="5">
    <source>
        <dbReference type="ARBA" id="ARBA00023242"/>
    </source>
</evidence>
<proteinExistence type="predicted"/>
<evidence type="ECO:0000256" key="1">
    <source>
        <dbReference type="ARBA" id="ARBA00004123"/>
    </source>
</evidence>
<keyword evidence="9" id="KW-1185">Reference proteome</keyword>
<keyword evidence="3" id="KW-0963">Cytoplasm</keyword>
<dbReference type="SMART" id="SM00271">
    <property type="entry name" value="DnaJ"/>
    <property type="match status" value="1"/>
</dbReference>
<dbReference type="Proteomes" id="UP001143981">
    <property type="component" value="Unassembled WGS sequence"/>
</dbReference>
<dbReference type="CDD" id="cd06257">
    <property type="entry name" value="DnaJ"/>
    <property type="match status" value="1"/>
</dbReference>
<dbReference type="PROSITE" id="PS50076">
    <property type="entry name" value="DNAJ_2"/>
    <property type="match status" value="1"/>
</dbReference>
<dbReference type="InterPro" id="IPR052094">
    <property type="entry name" value="Pre-mRNA-splicing_ERAD"/>
</dbReference>
<keyword evidence="4" id="KW-0143">Chaperone</keyword>
<dbReference type="Gene3D" id="1.10.287.110">
    <property type="entry name" value="DnaJ domain"/>
    <property type="match status" value="1"/>
</dbReference>
<name>A0A9W8CYJ5_9FUNG</name>
<dbReference type="InterPro" id="IPR036869">
    <property type="entry name" value="J_dom_sf"/>
</dbReference>
<evidence type="ECO:0000313" key="9">
    <source>
        <dbReference type="Proteomes" id="UP001143981"/>
    </source>
</evidence>
<feature type="compositionally biased region" description="Basic and acidic residues" evidence="6">
    <location>
        <begin position="93"/>
        <end position="122"/>
    </location>
</feature>
<evidence type="ECO:0000256" key="6">
    <source>
        <dbReference type="SAM" id="MobiDB-lite"/>
    </source>
</evidence>